<name>A0A196SGG5_BLAHN</name>
<proteinExistence type="predicted"/>
<evidence type="ECO:0000256" key="2">
    <source>
        <dbReference type="PROSITE-ProRule" id="PRU00339"/>
    </source>
</evidence>
<comment type="caution">
    <text evidence="4">The sequence shown here is derived from an EMBL/GenBank/DDBJ whole genome shotgun (WGS) entry which is preliminary data.</text>
</comment>
<dbReference type="PROSITE" id="PS50297">
    <property type="entry name" value="ANK_REP_REGION"/>
    <property type="match status" value="3"/>
</dbReference>
<sequence length="521" mass="58255">MIESLEGELSCLERDGLPETAQNEQTCDSRWNGGRKTLGRWLWWQRIVVSIRRSCIMDKKMSNEDKKAIYAQEQKTLIQWFKTITEGKIRNVKALATLFVLQKKVSSVKSILTEFKDGEGHFSIHFAANRGFNDISEWILSEVPECIEYVDENGDTPLSYACMGNQLEAVKFLVSKGANINAVHRGRSPIQIACGKSDMEIIDFLLANGADIHIGQDSEVGTPLHWAVGEHRVDVARKLLEHGADVNAMNKHKITPLILAAASTDASMIKLLLEFHADPTIALDDNITPLHIAVEGKHVESVKPFLALPEAEALANSTTTQSHLKPIHFAVEGKSEELVRLLVDLTTEFKGQDAKTVMATVQKQFDAGNPAAAKEKPVTQLTHAQRRLCDKKREEGRAAFGKKQYQNAIEYFTAALAIDPNDEGLYANRSAAYLELEMFKEAVDDAKKAVELSPKWAKAHYRLGMAYFRQGLYVDAATAFYAGCELAPTNKELSNMFKQALEVGKREHEKEMKEAEEKMQH</sequence>
<dbReference type="InterPro" id="IPR011990">
    <property type="entry name" value="TPR-like_helical_dom_sf"/>
</dbReference>
<feature type="repeat" description="TPR" evidence="2">
    <location>
        <begin position="457"/>
        <end position="490"/>
    </location>
</feature>
<feature type="repeat" description="ANK" evidence="1">
    <location>
        <begin position="185"/>
        <end position="217"/>
    </location>
</feature>
<dbReference type="PRINTS" id="PR01415">
    <property type="entry name" value="ANKYRIN"/>
</dbReference>
<keyword evidence="1" id="KW-0040">ANK repeat</keyword>
<dbReference type="PANTHER" id="PTHR46224">
    <property type="entry name" value="ANKYRIN REPEAT FAMILY PROTEIN"/>
    <property type="match status" value="1"/>
</dbReference>
<feature type="repeat" description="ANK" evidence="1">
    <location>
        <begin position="153"/>
        <end position="185"/>
    </location>
</feature>
<feature type="repeat" description="TPR" evidence="2">
    <location>
        <begin position="423"/>
        <end position="456"/>
    </location>
</feature>
<dbReference type="InterPro" id="IPR058209">
    <property type="entry name" value="TPR_BSK1_C"/>
</dbReference>
<reference evidence="4 5" key="1">
    <citation type="submission" date="2016-05" db="EMBL/GenBank/DDBJ databases">
        <title>Nuclear genome of Blastocystis sp. subtype 1 NandII.</title>
        <authorList>
            <person name="Gentekaki E."/>
            <person name="Curtis B."/>
            <person name="Stairs C."/>
            <person name="Eme L."/>
            <person name="Herman E."/>
            <person name="Klimes V."/>
            <person name="Arias M.C."/>
            <person name="Elias M."/>
            <person name="Hilliou F."/>
            <person name="Klute M."/>
            <person name="Malik S.-B."/>
            <person name="Pightling A."/>
            <person name="Rachubinski R."/>
            <person name="Salas D."/>
            <person name="Schlacht A."/>
            <person name="Suga H."/>
            <person name="Archibald J."/>
            <person name="Ball S.G."/>
            <person name="Clark G."/>
            <person name="Dacks J."/>
            <person name="Van Der Giezen M."/>
            <person name="Tsaousis A."/>
            <person name="Roger A."/>
        </authorList>
    </citation>
    <scope>NUCLEOTIDE SEQUENCE [LARGE SCALE GENOMIC DNA]</scope>
    <source>
        <strain evidence="5">ATCC 50177 / NandII</strain>
    </source>
</reference>
<dbReference type="OrthoDB" id="20872at2759"/>
<dbReference type="SMART" id="SM00028">
    <property type="entry name" value="TPR"/>
    <property type="match status" value="3"/>
</dbReference>
<evidence type="ECO:0000313" key="4">
    <source>
        <dbReference type="EMBL" id="OAO16150.1"/>
    </source>
</evidence>
<dbReference type="SUPFAM" id="SSF48452">
    <property type="entry name" value="TPR-like"/>
    <property type="match status" value="1"/>
</dbReference>
<dbReference type="EMBL" id="LXWW01000096">
    <property type="protein sequence ID" value="OAO16150.1"/>
    <property type="molecule type" value="Genomic_DNA"/>
</dbReference>
<dbReference type="AlphaFoldDB" id="A0A196SGG5"/>
<organism evidence="4 5">
    <name type="scientific">Blastocystis sp. subtype 1 (strain ATCC 50177 / NandII)</name>
    <dbReference type="NCBI Taxonomy" id="478820"/>
    <lineage>
        <taxon>Eukaryota</taxon>
        <taxon>Sar</taxon>
        <taxon>Stramenopiles</taxon>
        <taxon>Bigyra</taxon>
        <taxon>Opalozoa</taxon>
        <taxon>Opalinata</taxon>
        <taxon>Blastocystidae</taxon>
        <taxon>Blastocystis</taxon>
    </lineage>
</organism>
<dbReference type="Proteomes" id="UP000078348">
    <property type="component" value="Unassembled WGS sequence"/>
</dbReference>
<dbReference type="InterPro" id="IPR002110">
    <property type="entry name" value="Ankyrin_rpt"/>
</dbReference>
<dbReference type="InterPro" id="IPR036770">
    <property type="entry name" value="Ankyrin_rpt-contain_sf"/>
</dbReference>
<feature type="repeat" description="TPR" evidence="2">
    <location>
        <begin position="389"/>
        <end position="422"/>
    </location>
</feature>
<dbReference type="Gene3D" id="1.25.40.10">
    <property type="entry name" value="Tetratricopeptide repeat domain"/>
    <property type="match status" value="1"/>
</dbReference>
<dbReference type="PROSITE" id="PS50005">
    <property type="entry name" value="TPR"/>
    <property type="match status" value="3"/>
</dbReference>
<evidence type="ECO:0000313" key="5">
    <source>
        <dbReference type="Proteomes" id="UP000078348"/>
    </source>
</evidence>
<dbReference type="PANTHER" id="PTHR46224:SF6">
    <property type="entry name" value="ANKYRIN REPEAT FAMILY PROTEIN"/>
    <property type="match status" value="1"/>
</dbReference>
<dbReference type="SMART" id="SM00248">
    <property type="entry name" value="ANK"/>
    <property type="match status" value="6"/>
</dbReference>
<dbReference type="Gene3D" id="1.25.40.20">
    <property type="entry name" value="Ankyrin repeat-containing domain"/>
    <property type="match status" value="2"/>
</dbReference>
<keyword evidence="5" id="KW-1185">Reference proteome</keyword>
<dbReference type="Pfam" id="PF12796">
    <property type="entry name" value="Ank_2"/>
    <property type="match status" value="3"/>
</dbReference>
<gene>
    <name evidence="4" type="ORF">AV274_2091</name>
</gene>
<dbReference type="PROSITE" id="PS50088">
    <property type="entry name" value="ANK_REPEAT"/>
    <property type="match status" value="3"/>
</dbReference>
<feature type="domain" description="Serine/threonine-protein kinase BSK1-like TPR repeats" evidence="3">
    <location>
        <begin position="374"/>
        <end position="461"/>
    </location>
</feature>
<evidence type="ECO:0000256" key="1">
    <source>
        <dbReference type="PROSITE-ProRule" id="PRU00023"/>
    </source>
</evidence>
<protein>
    <submittedName>
        <fullName evidence="4">Ankyrin repeat family protein</fullName>
    </submittedName>
</protein>
<dbReference type="STRING" id="478820.A0A196SGG5"/>
<keyword evidence="2" id="KW-0802">TPR repeat</keyword>
<dbReference type="InterPro" id="IPR051616">
    <property type="entry name" value="Cul2-RING_E3_ligase_SR"/>
</dbReference>
<accession>A0A196SGG5</accession>
<dbReference type="Pfam" id="PF25575">
    <property type="entry name" value="TPR_BSK1_C"/>
    <property type="match status" value="1"/>
</dbReference>
<feature type="repeat" description="ANK" evidence="1">
    <location>
        <begin position="219"/>
        <end position="251"/>
    </location>
</feature>
<evidence type="ECO:0000259" key="3">
    <source>
        <dbReference type="Pfam" id="PF25575"/>
    </source>
</evidence>
<dbReference type="InterPro" id="IPR019734">
    <property type="entry name" value="TPR_rpt"/>
</dbReference>
<dbReference type="SUPFAM" id="SSF48403">
    <property type="entry name" value="Ankyrin repeat"/>
    <property type="match status" value="1"/>
</dbReference>